<dbReference type="SUPFAM" id="SSF52402">
    <property type="entry name" value="Adenine nucleotide alpha hydrolases-like"/>
    <property type="match status" value="2"/>
</dbReference>
<dbReference type="InterPro" id="IPR006015">
    <property type="entry name" value="Universal_stress_UspA"/>
</dbReference>
<keyword evidence="4" id="KW-1185">Reference proteome</keyword>
<dbReference type="InterPro" id="IPR014729">
    <property type="entry name" value="Rossmann-like_a/b/a_fold"/>
</dbReference>
<name>A0ABW2N7N1_9ACTN</name>
<dbReference type="RefSeq" id="WP_255889353.1">
    <property type="nucleotide sequence ID" value="NZ_JAFMZM010000002.1"/>
</dbReference>
<reference evidence="4" key="1">
    <citation type="journal article" date="2019" name="Int. J. Syst. Evol. Microbiol.">
        <title>The Global Catalogue of Microorganisms (GCM) 10K type strain sequencing project: providing services to taxonomists for standard genome sequencing and annotation.</title>
        <authorList>
            <consortium name="The Broad Institute Genomics Platform"/>
            <consortium name="The Broad Institute Genome Sequencing Center for Infectious Disease"/>
            <person name="Wu L."/>
            <person name="Ma J."/>
        </authorList>
    </citation>
    <scope>NUCLEOTIDE SEQUENCE [LARGE SCALE GENOMIC DNA]</scope>
    <source>
        <strain evidence="4">FCH27</strain>
    </source>
</reference>
<evidence type="ECO:0000313" key="3">
    <source>
        <dbReference type="EMBL" id="MFC7363301.1"/>
    </source>
</evidence>
<dbReference type="EMBL" id="JBHTCH010000030">
    <property type="protein sequence ID" value="MFC7363301.1"/>
    <property type="molecule type" value="Genomic_DNA"/>
</dbReference>
<sequence length="310" mass="33302">MTNTRSATRSTHAVVVGVDGTAASVNAVRYARGEAARCGVGVEIVHVVPTYIPMTPGYALPPEDLMEAGRSVLRSVMDQLEPFDAVPVKAFVRKGGIVATLTAQRHAQAVVVGSDRRSVVARLLTGNVSTLVAASAPVPTVSVPETWRPDEPKGVVLVGVKHRQQSDELLAEAFSVAHQRGSRLVVLHAWKMPAGYEDLIANPRAYEDWDSRVGREIEEMLSAWRTQCPDVDVELRTAHDQPAHSLVEASAEADEVVLVRRAHGAPPSVHLGATARSVLMHSHCPVRIVPPGHVRLTPDLTLEAAGTLLK</sequence>
<dbReference type="InterPro" id="IPR006016">
    <property type="entry name" value="UspA"/>
</dbReference>
<evidence type="ECO:0000313" key="4">
    <source>
        <dbReference type="Proteomes" id="UP001596524"/>
    </source>
</evidence>
<gene>
    <name evidence="3" type="ORF">ACFQO6_23720</name>
</gene>
<protein>
    <submittedName>
        <fullName evidence="3">Universal stress protein</fullName>
    </submittedName>
</protein>
<dbReference type="CDD" id="cd00293">
    <property type="entry name" value="USP-like"/>
    <property type="match status" value="1"/>
</dbReference>
<dbReference type="PANTHER" id="PTHR46268:SF6">
    <property type="entry name" value="UNIVERSAL STRESS PROTEIN UP12"/>
    <property type="match status" value="1"/>
</dbReference>
<accession>A0ABW2N7N1</accession>
<proteinExistence type="inferred from homology"/>
<feature type="domain" description="UspA" evidence="2">
    <location>
        <begin position="13"/>
        <end position="143"/>
    </location>
</feature>
<organism evidence="3 4">
    <name type="scientific">Nocardioides astragali</name>
    <dbReference type="NCBI Taxonomy" id="1776736"/>
    <lineage>
        <taxon>Bacteria</taxon>
        <taxon>Bacillati</taxon>
        <taxon>Actinomycetota</taxon>
        <taxon>Actinomycetes</taxon>
        <taxon>Propionibacteriales</taxon>
        <taxon>Nocardioidaceae</taxon>
        <taxon>Nocardioides</taxon>
    </lineage>
</organism>
<comment type="caution">
    <text evidence="3">The sequence shown here is derived from an EMBL/GenBank/DDBJ whole genome shotgun (WGS) entry which is preliminary data.</text>
</comment>
<dbReference type="PRINTS" id="PR01438">
    <property type="entry name" value="UNVRSLSTRESS"/>
</dbReference>
<comment type="similarity">
    <text evidence="1">Belongs to the universal stress protein A family.</text>
</comment>
<dbReference type="Proteomes" id="UP001596524">
    <property type="component" value="Unassembled WGS sequence"/>
</dbReference>
<feature type="domain" description="UspA" evidence="2">
    <location>
        <begin position="156"/>
        <end position="290"/>
    </location>
</feature>
<evidence type="ECO:0000259" key="2">
    <source>
        <dbReference type="Pfam" id="PF00582"/>
    </source>
</evidence>
<dbReference type="PANTHER" id="PTHR46268">
    <property type="entry name" value="STRESS RESPONSE PROTEIN NHAX"/>
    <property type="match status" value="1"/>
</dbReference>
<dbReference type="Pfam" id="PF00582">
    <property type="entry name" value="Usp"/>
    <property type="match status" value="2"/>
</dbReference>
<dbReference type="Gene3D" id="3.40.50.620">
    <property type="entry name" value="HUPs"/>
    <property type="match status" value="2"/>
</dbReference>
<evidence type="ECO:0000256" key="1">
    <source>
        <dbReference type="ARBA" id="ARBA00008791"/>
    </source>
</evidence>